<evidence type="ECO:0000313" key="2">
    <source>
        <dbReference type="EMBL" id="AIG25074.1"/>
    </source>
</evidence>
<name>A0A075QZP9_BRELA</name>
<organism evidence="2 3">
    <name type="scientific">Brevibacillus laterosporus LMG 15441</name>
    <dbReference type="NCBI Taxonomy" id="1042163"/>
    <lineage>
        <taxon>Bacteria</taxon>
        <taxon>Bacillati</taxon>
        <taxon>Bacillota</taxon>
        <taxon>Bacilli</taxon>
        <taxon>Bacillales</taxon>
        <taxon>Paenibacillaceae</taxon>
        <taxon>Brevibacillus</taxon>
    </lineage>
</organism>
<feature type="region of interest" description="Disordered" evidence="1">
    <location>
        <begin position="158"/>
        <end position="213"/>
    </location>
</feature>
<feature type="compositionally biased region" description="Low complexity" evidence="1">
    <location>
        <begin position="164"/>
        <end position="192"/>
    </location>
</feature>
<evidence type="ECO:0000256" key="1">
    <source>
        <dbReference type="SAM" id="MobiDB-lite"/>
    </source>
</evidence>
<protein>
    <submittedName>
        <fullName evidence="2">Uncharacterized protein</fullName>
    </submittedName>
</protein>
<dbReference type="RefSeq" id="WP_003335433.1">
    <property type="nucleotide sequence ID" value="NZ_CP007806.1"/>
</dbReference>
<accession>A0A075QZP9</accession>
<gene>
    <name evidence="2" type="ORF">BRLA_c007160</name>
</gene>
<proteinExistence type="predicted"/>
<feature type="compositionally biased region" description="Basic and acidic residues" evidence="1">
    <location>
        <begin position="201"/>
        <end position="213"/>
    </location>
</feature>
<dbReference type="HOGENOM" id="CLU_1292371_0_0_9"/>
<evidence type="ECO:0000313" key="3">
    <source>
        <dbReference type="Proteomes" id="UP000005850"/>
    </source>
</evidence>
<dbReference type="KEGG" id="blr:BRLA_c007160"/>
<dbReference type="AlphaFoldDB" id="A0A075QZP9"/>
<keyword evidence="3" id="KW-1185">Reference proteome</keyword>
<dbReference type="Proteomes" id="UP000005850">
    <property type="component" value="Chromosome"/>
</dbReference>
<dbReference type="EMBL" id="CP007806">
    <property type="protein sequence ID" value="AIG25074.1"/>
    <property type="molecule type" value="Genomic_DNA"/>
</dbReference>
<sequence>MSLDIGAIIAISMAATSTLSDWLRIPVKLRAWTTLGFILLLKLGYDWLYGPVPFIWKDSLMHGITAGLAAVGIYSTTKNTQQHMKQLKNDWSNNEQNAKMLSNNIDLTKPVLASEDQEAFQPSVQPFTPSQSQVALLQAQGPIDKPSTEQQTSVEIALNQPLHSTSAPSSSLSSDPDSLSSTSFKSSSEASFTVSAQPSHDSSDKKSSYEDYV</sequence>
<reference evidence="2 3" key="1">
    <citation type="journal article" date="2011" name="J. Bacteriol.">
        <title>Genome sequence of Brevibacillus laterosporus LMG 15441, a pathogen of invertebrates.</title>
        <authorList>
            <person name="Djukic M."/>
            <person name="Poehlein A."/>
            <person name="Thurmer A."/>
            <person name="Daniel R."/>
        </authorList>
    </citation>
    <scope>NUCLEOTIDE SEQUENCE [LARGE SCALE GENOMIC DNA]</scope>
    <source>
        <strain evidence="2 3">LMG 15441</strain>
    </source>
</reference>
<dbReference type="STRING" id="1042163.BRLA_c007160"/>